<gene>
    <name evidence="2" type="ORF">NEIFLAOT_02116</name>
</gene>
<keyword evidence="1" id="KW-0812">Transmembrane</keyword>
<keyword evidence="1" id="KW-1133">Transmembrane helix</keyword>
<evidence type="ECO:0000313" key="3">
    <source>
        <dbReference type="Proteomes" id="UP000004457"/>
    </source>
</evidence>
<feature type="transmembrane region" description="Helical" evidence="1">
    <location>
        <begin position="20"/>
        <end position="39"/>
    </location>
</feature>
<dbReference type="AlphaFoldDB" id="C0EQ74"/>
<protein>
    <submittedName>
        <fullName evidence="2">Uncharacterized protein</fullName>
    </submittedName>
</protein>
<keyword evidence="1" id="KW-0472">Membrane</keyword>
<keyword evidence="3" id="KW-1185">Reference proteome</keyword>
<evidence type="ECO:0000313" key="2">
    <source>
        <dbReference type="EMBL" id="EEG32829.1"/>
    </source>
</evidence>
<evidence type="ECO:0000256" key="1">
    <source>
        <dbReference type="SAM" id="Phobius"/>
    </source>
</evidence>
<dbReference type="EMBL" id="ACEN01000097">
    <property type="protein sequence ID" value="EEG32829.1"/>
    <property type="molecule type" value="Genomic_DNA"/>
</dbReference>
<organism evidence="2 3">
    <name type="scientific">Neisseria flavescens NRL30031/H210</name>
    <dbReference type="NCBI Taxonomy" id="546264"/>
    <lineage>
        <taxon>Bacteria</taxon>
        <taxon>Pseudomonadati</taxon>
        <taxon>Pseudomonadota</taxon>
        <taxon>Betaproteobacteria</taxon>
        <taxon>Neisseriales</taxon>
        <taxon>Neisseriaceae</taxon>
        <taxon>Neisseria</taxon>
    </lineage>
</organism>
<name>C0EQ74_NEIFL</name>
<comment type="caution">
    <text evidence="2">The sequence shown here is derived from an EMBL/GenBank/DDBJ whole genome shotgun (WGS) entry which is preliminary data.</text>
</comment>
<accession>C0EQ74</accession>
<reference evidence="2 3" key="1">
    <citation type="submission" date="2009-01" db="EMBL/GenBank/DDBJ databases">
        <authorList>
            <person name="Fulton L."/>
            <person name="Clifton S."/>
            <person name="Chinwalla A.T."/>
            <person name="Mitreva M."/>
            <person name="Sodergren E."/>
            <person name="Weinstock G."/>
            <person name="Clifton S."/>
            <person name="Dooling D.J."/>
            <person name="Fulton B."/>
            <person name="Minx P."/>
            <person name="Pepin K.H."/>
            <person name="Johnson M."/>
            <person name="Bhonagiri V."/>
            <person name="Nash W.E."/>
            <person name="Mardis E.R."/>
            <person name="Wilson R.K."/>
        </authorList>
    </citation>
    <scope>NUCLEOTIDE SEQUENCE [LARGE SCALE GENOMIC DNA]</scope>
    <source>
        <strain evidence="2 3">NRL30031/H210</strain>
    </source>
</reference>
<dbReference type="Proteomes" id="UP000004457">
    <property type="component" value="Unassembled WGS sequence"/>
</dbReference>
<sequence>MSVEKRPSETQNIGVSDGLFSGNLFGMILGSLGIIIAGLGSETAPWQWGCFI</sequence>
<proteinExistence type="predicted"/>